<dbReference type="EMBL" id="BJWL01000016">
    <property type="protein sequence ID" value="GFZ04112.1"/>
    <property type="molecule type" value="Genomic_DNA"/>
</dbReference>
<evidence type="ECO:0000256" key="1">
    <source>
        <dbReference type="ARBA" id="ARBA00022723"/>
    </source>
</evidence>
<keyword evidence="2" id="KW-0408">Iron</keyword>
<evidence type="ECO:0000313" key="5">
    <source>
        <dbReference type="EMBL" id="GFZ04112.1"/>
    </source>
</evidence>
<gene>
    <name evidence="5" type="ORF">Acr_16g0007360</name>
</gene>
<sequence length="124" mass="13989">MGSETPLRLPTIDFSTPELNPGTPDWDSVKAQVRKALQEYGCFEAFFSKIPLDLRKALFGALEELFDLPLQTKLRNASKKPFHGYVGLYPMVPLFESMGIDDAPVPEKAKAFSQLLWPEENPNF</sequence>
<protein>
    <submittedName>
        <fullName evidence="5">2-oxoglutarate (2OG) and Fe(II)-dependent oxygenase superfamily protein</fullName>
    </submittedName>
</protein>
<evidence type="ECO:0000256" key="2">
    <source>
        <dbReference type="ARBA" id="ARBA00023004"/>
    </source>
</evidence>
<dbReference type="InterPro" id="IPR026992">
    <property type="entry name" value="DIOX_N"/>
</dbReference>
<dbReference type="Pfam" id="PF14226">
    <property type="entry name" value="DIOX_N"/>
    <property type="match status" value="1"/>
</dbReference>
<feature type="region of interest" description="Disordered" evidence="3">
    <location>
        <begin position="1"/>
        <end position="25"/>
    </location>
</feature>
<dbReference type="GO" id="GO:0046872">
    <property type="term" value="F:metal ion binding"/>
    <property type="evidence" value="ECO:0007669"/>
    <property type="project" value="UniProtKB-KW"/>
</dbReference>
<dbReference type="Proteomes" id="UP000585474">
    <property type="component" value="Unassembled WGS sequence"/>
</dbReference>
<organism evidence="5 6">
    <name type="scientific">Actinidia rufa</name>
    <dbReference type="NCBI Taxonomy" id="165716"/>
    <lineage>
        <taxon>Eukaryota</taxon>
        <taxon>Viridiplantae</taxon>
        <taxon>Streptophyta</taxon>
        <taxon>Embryophyta</taxon>
        <taxon>Tracheophyta</taxon>
        <taxon>Spermatophyta</taxon>
        <taxon>Magnoliopsida</taxon>
        <taxon>eudicotyledons</taxon>
        <taxon>Gunneridae</taxon>
        <taxon>Pentapetalae</taxon>
        <taxon>asterids</taxon>
        <taxon>Ericales</taxon>
        <taxon>Actinidiaceae</taxon>
        <taxon>Actinidia</taxon>
    </lineage>
</organism>
<dbReference type="OrthoDB" id="288590at2759"/>
<dbReference type="SUPFAM" id="SSF51197">
    <property type="entry name" value="Clavaminate synthase-like"/>
    <property type="match status" value="1"/>
</dbReference>
<dbReference type="Gene3D" id="2.60.120.330">
    <property type="entry name" value="B-lactam Antibiotic, Isopenicillin N Synthase, Chain"/>
    <property type="match status" value="1"/>
</dbReference>
<comment type="caution">
    <text evidence="5">The sequence shown here is derived from an EMBL/GenBank/DDBJ whole genome shotgun (WGS) entry which is preliminary data.</text>
</comment>
<keyword evidence="1" id="KW-0479">Metal-binding</keyword>
<dbReference type="AlphaFoldDB" id="A0A7J0FZI0"/>
<reference evidence="5 6" key="1">
    <citation type="submission" date="2019-07" db="EMBL/GenBank/DDBJ databases">
        <title>De Novo Assembly of kiwifruit Actinidia rufa.</title>
        <authorList>
            <person name="Sugita-Konishi S."/>
            <person name="Sato K."/>
            <person name="Mori E."/>
            <person name="Abe Y."/>
            <person name="Kisaki G."/>
            <person name="Hamano K."/>
            <person name="Suezawa K."/>
            <person name="Otani M."/>
            <person name="Fukuda T."/>
            <person name="Manabe T."/>
            <person name="Gomi K."/>
            <person name="Tabuchi M."/>
            <person name="Akimitsu K."/>
            <person name="Kataoka I."/>
        </authorList>
    </citation>
    <scope>NUCLEOTIDE SEQUENCE [LARGE SCALE GENOMIC DNA]</scope>
    <source>
        <strain evidence="6">cv. Fuchu</strain>
    </source>
</reference>
<evidence type="ECO:0000259" key="4">
    <source>
        <dbReference type="Pfam" id="PF14226"/>
    </source>
</evidence>
<evidence type="ECO:0000313" key="6">
    <source>
        <dbReference type="Proteomes" id="UP000585474"/>
    </source>
</evidence>
<proteinExistence type="predicted"/>
<dbReference type="InterPro" id="IPR027443">
    <property type="entry name" value="IPNS-like_sf"/>
</dbReference>
<accession>A0A7J0FZI0</accession>
<feature type="domain" description="Non-haem dioxygenase N-terminal" evidence="4">
    <location>
        <begin position="9"/>
        <end position="88"/>
    </location>
</feature>
<name>A0A7J0FZI0_9ERIC</name>
<keyword evidence="6" id="KW-1185">Reference proteome</keyword>
<evidence type="ECO:0000256" key="3">
    <source>
        <dbReference type="SAM" id="MobiDB-lite"/>
    </source>
</evidence>